<keyword evidence="9" id="KW-1185">Reference proteome</keyword>
<dbReference type="GO" id="GO:0006508">
    <property type="term" value="P:proteolysis"/>
    <property type="evidence" value="ECO:0007669"/>
    <property type="project" value="UniProtKB-KW"/>
</dbReference>
<keyword evidence="4" id="KW-0862">Zinc</keyword>
<dbReference type="EMBL" id="CP001751">
    <property type="protein sequence ID" value="ADE38909.1"/>
    <property type="molecule type" value="Genomic_DNA"/>
</dbReference>
<gene>
    <name evidence="8" type="ordered locus">SAR116_0666</name>
</gene>
<dbReference type="SUPFAM" id="SSF102712">
    <property type="entry name" value="JAB1/MPN domain"/>
    <property type="match status" value="1"/>
</dbReference>
<dbReference type="SUPFAM" id="SSF47781">
    <property type="entry name" value="RuvA domain 2-like"/>
    <property type="match status" value="1"/>
</dbReference>
<protein>
    <submittedName>
        <fullName evidence="8">DNA repair protein RadC</fullName>
        <ecNumber evidence="8">3.6.1.-</ecNumber>
    </submittedName>
</protein>
<evidence type="ECO:0000256" key="1">
    <source>
        <dbReference type="ARBA" id="ARBA00022670"/>
    </source>
</evidence>
<dbReference type="Gene3D" id="3.40.140.10">
    <property type="entry name" value="Cytidine Deaminase, domain 2"/>
    <property type="match status" value="1"/>
</dbReference>
<evidence type="ECO:0000256" key="6">
    <source>
        <dbReference type="RuleBase" id="RU003797"/>
    </source>
</evidence>
<accession>D5BRL2</accession>
<dbReference type="PANTHER" id="PTHR30471:SF3">
    <property type="entry name" value="UPF0758 PROTEIN YEES-RELATED"/>
    <property type="match status" value="1"/>
</dbReference>
<evidence type="ECO:0000313" key="9">
    <source>
        <dbReference type="Proteomes" id="UP000007460"/>
    </source>
</evidence>
<dbReference type="NCBIfam" id="NF000642">
    <property type="entry name" value="PRK00024.1"/>
    <property type="match status" value="1"/>
</dbReference>
<dbReference type="STRING" id="488538.SAR116_0666"/>
<evidence type="ECO:0000313" key="8">
    <source>
        <dbReference type="EMBL" id="ADE38909.1"/>
    </source>
</evidence>
<evidence type="ECO:0000256" key="5">
    <source>
        <dbReference type="ARBA" id="ARBA00023049"/>
    </source>
</evidence>
<dbReference type="NCBIfam" id="TIGR00608">
    <property type="entry name" value="radc"/>
    <property type="match status" value="1"/>
</dbReference>
<evidence type="ECO:0000256" key="4">
    <source>
        <dbReference type="ARBA" id="ARBA00022833"/>
    </source>
</evidence>
<evidence type="ECO:0000256" key="2">
    <source>
        <dbReference type="ARBA" id="ARBA00022723"/>
    </source>
</evidence>
<comment type="similarity">
    <text evidence="6">Belongs to the UPF0758 family.</text>
</comment>
<keyword evidence="1" id="KW-0645">Protease</keyword>
<evidence type="ECO:0000259" key="7">
    <source>
        <dbReference type="PROSITE" id="PS50249"/>
    </source>
</evidence>
<dbReference type="InterPro" id="IPR025657">
    <property type="entry name" value="RadC_JAB"/>
</dbReference>
<keyword evidence="2" id="KW-0479">Metal-binding</keyword>
<organism evidence="8 9">
    <name type="scientific">Puniceispirillum marinum (strain IMCC1322)</name>
    <dbReference type="NCBI Taxonomy" id="488538"/>
    <lineage>
        <taxon>Bacteria</taxon>
        <taxon>Pseudomonadati</taxon>
        <taxon>Pseudomonadota</taxon>
        <taxon>Alphaproteobacteria</taxon>
        <taxon>Candidatus Puniceispirillales</taxon>
        <taxon>Candidatus Puniceispirillaceae</taxon>
        <taxon>Candidatus Puniceispirillum</taxon>
    </lineage>
</organism>
<dbReference type="HOGENOM" id="CLU_073529_0_0_5"/>
<keyword evidence="3 8" id="KW-0378">Hydrolase</keyword>
<dbReference type="EC" id="3.6.1.-" evidence="8"/>
<name>D5BRL2_PUNMI</name>
<dbReference type="AlphaFoldDB" id="D5BRL2"/>
<dbReference type="PANTHER" id="PTHR30471">
    <property type="entry name" value="DNA REPAIR PROTEIN RADC"/>
    <property type="match status" value="1"/>
</dbReference>
<dbReference type="CDD" id="cd08071">
    <property type="entry name" value="MPN_DUF2466"/>
    <property type="match status" value="1"/>
</dbReference>
<feature type="domain" description="MPN" evidence="7">
    <location>
        <begin position="125"/>
        <end position="247"/>
    </location>
</feature>
<dbReference type="eggNOG" id="COG2003">
    <property type="taxonomic scope" value="Bacteria"/>
</dbReference>
<evidence type="ECO:0000256" key="3">
    <source>
        <dbReference type="ARBA" id="ARBA00022801"/>
    </source>
</evidence>
<dbReference type="GO" id="GO:0008237">
    <property type="term" value="F:metallopeptidase activity"/>
    <property type="evidence" value="ECO:0007669"/>
    <property type="project" value="UniProtKB-KW"/>
</dbReference>
<dbReference type="Pfam" id="PF20582">
    <property type="entry name" value="UPF0758_N"/>
    <property type="match status" value="1"/>
</dbReference>
<proteinExistence type="inferred from homology"/>
<keyword evidence="5" id="KW-0482">Metalloprotease</keyword>
<sequence length="247" mass="27650">MPMVMGAKDTYKADTIKTRLQHDNDPDKAGHRKRMRARILDKGADSLTELELLEVLLYAGNARRDTKPLAKRLMVKFKSLSGVLRADQADLRAVDEMGDAYIAALKLVESVGMHLAHSRIKDQPILTNWVQVQEYCINRLAHQPIEHFLILCLDNQNRLIAEETLSKGTVDQTPVYVREVVNAALKHHAQSSILVHNHPSGEAEPSRADIEMTLAIQDALNIMSINLHDHLIVAGKQCVSLKTLGYL</sequence>
<dbReference type="Pfam" id="PF04002">
    <property type="entry name" value="RadC"/>
    <property type="match status" value="1"/>
</dbReference>
<dbReference type="OrthoDB" id="9804482at2"/>
<dbReference type="InterPro" id="IPR001405">
    <property type="entry name" value="UPF0758"/>
</dbReference>
<dbReference type="PROSITE" id="PS50249">
    <property type="entry name" value="MPN"/>
    <property type="match status" value="1"/>
</dbReference>
<reference evidence="8 9" key="1">
    <citation type="journal article" date="2010" name="J. Bacteriol.">
        <title>Complete genome sequence of "Candidatus Puniceispirillum marinum" IMCC1322, a representative of the SAR116 clade in the Alphaproteobacteria.</title>
        <authorList>
            <person name="Oh H.M."/>
            <person name="Kwon K.K."/>
            <person name="Kang I."/>
            <person name="Kang S.G."/>
            <person name="Lee J.H."/>
            <person name="Kim S.J."/>
            <person name="Cho J.C."/>
        </authorList>
    </citation>
    <scope>NUCLEOTIDE SEQUENCE [LARGE SCALE GENOMIC DNA]</scope>
    <source>
        <strain evidence="8 9">IMCC1322</strain>
    </source>
</reference>
<dbReference type="InterPro" id="IPR020891">
    <property type="entry name" value="UPF0758_CS"/>
</dbReference>
<dbReference type="GO" id="GO:0046872">
    <property type="term" value="F:metal ion binding"/>
    <property type="evidence" value="ECO:0007669"/>
    <property type="project" value="UniProtKB-KW"/>
</dbReference>
<dbReference type="InterPro" id="IPR010994">
    <property type="entry name" value="RuvA_2-like"/>
</dbReference>
<dbReference type="InterPro" id="IPR046778">
    <property type="entry name" value="UPF0758_N"/>
</dbReference>
<dbReference type="PROSITE" id="PS01302">
    <property type="entry name" value="UPF0758"/>
    <property type="match status" value="1"/>
</dbReference>
<dbReference type="Proteomes" id="UP000007460">
    <property type="component" value="Chromosome"/>
</dbReference>
<dbReference type="InterPro" id="IPR037518">
    <property type="entry name" value="MPN"/>
</dbReference>
<dbReference type="KEGG" id="apb:SAR116_0666"/>